<feature type="compositionally biased region" description="Basic and acidic residues" evidence="1">
    <location>
        <begin position="101"/>
        <end position="128"/>
    </location>
</feature>
<dbReference type="Pfam" id="PF11208">
    <property type="entry name" value="DUF2992"/>
    <property type="match status" value="1"/>
</dbReference>
<reference evidence="2" key="2">
    <citation type="submission" date="2021-04" db="EMBL/GenBank/DDBJ databases">
        <authorList>
            <person name="Gilroy R."/>
        </authorList>
    </citation>
    <scope>NUCLEOTIDE SEQUENCE</scope>
    <source>
        <strain evidence="2">CHK186-1790</strain>
    </source>
</reference>
<feature type="compositionally biased region" description="Basic residues" evidence="1">
    <location>
        <begin position="129"/>
        <end position="138"/>
    </location>
</feature>
<sequence length="138" mass="16624">MEQGTARITVCFEDPFWVCLFEREQGGRLEVSRTVFGAEPRDQEVYLWLLEHWRGLRFSPPVAVPERDRRPNARRKRREAGEALRARGTGTKAQQALQLQREQEKTQRREDRRRRDQAEEARRFQLRQEKKKARHRGR</sequence>
<proteinExistence type="predicted"/>
<dbReference type="InterPro" id="IPR016787">
    <property type="entry name" value="UCP021328"/>
</dbReference>
<dbReference type="EMBL" id="DWWJ01000190">
    <property type="protein sequence ID" value="HJC41892.1"/>
    <property type="molecule type" value="Genomic_DNA"/>
</dbReference>
<evidence type="ECO:0000256" key="1">
    <source>
        <dbReference type="SAM" id="MobiDB-lite"/>
    </source>
</evidence>
<dbReference type="PIRSF" id="PIRSF021328">
    <property type="entry name" value="UCP021328"/>
    <property type="match status" value="1"/>
</dbReference>
<gene>
    <name evidence="2" type="ORF">H9701_10135</name>
</gene>
<protein>
    <submittedName>
        <fullName evidence="2">YjdF family protein</fullName>
    </submittedName>
</protein>
<organism evidence="2 3">
    <name type="scientific">Candidatus Intestinimonas pullistercoris</name>
    <dbReference type="NCBI Taxonomy" id="2838623"/>
    <lineage>
        <taxon>Bacteria</taxon>
        <taxon>Bacillati</taxon>
        <taxon>Bacillota</taxon>
        <taxon>Clostridia</taxon>
        <taxon>Eubacteriales</taxon>
        <taxon>Intestinimonas</taxon>
    </lineage>
</organism>
<comment type="caution">
    <text evidence="2">The sequence shown here is derived from an EMBL/GenBank/DDBJ whole genome shotgun (WGS) entry which is preliminary data.</text>
</comment>
<feature type="region of interest" description="Disordered" evidence="1">
    <location>
        <begin position="60"/>
        <end position="138"/>
    </location>
</feature>
<dbReference type="Proteomes" id="UP000823882">
    <property type="component" value="Unassembled WGS sequence"/>
</dbReference>
<dbReference type="AlphaFoldDB" id="A0A9D2T0G3"/>
<evidence type="ECO:0000313" key="3">
    <source>
        <dbReference type="Proteomes" id="UP000823882"/>
    </source>
</evidence>
<accession>A0A9D2T0G3</accession>
<reference evidence="2" key="1">
    <citation type="journal article" date="2021" name="PeerJ">
        <title>Extensive microbial diversity within the chicken gut microbiome revealed by metagenomics and culture.</title>
        <authorList>
            <person name="Gilroy R."/>
            <person name="Ravi A."/>
            <person name="Getino M."/>
            <person name="Pursley I."/>
            <person name="Horton D.L."/>
            <person name="Alikhan N.F."/>
            <person name="Baker D."/>
            <person name="Gharbi K."/>
            <person name="Hall N."/>
            <person name="Watson M."/>
            <person name="Adriaenssens E.M."/>
            <person name="Foster-Nyarko E."/>
            <person name="Jarju S."/>
            <person name="Secka A."/>
            <person name="Antonio M."/>
            <person name="Oren A."/>
            <person name="Chaudhuri R.R."/>
            <person name="La Ragione R."/>
            <person name="Hildebrand F."/>
            <person name="Pallen M.J."/>
        </authorList>
    </citation>
    <scope>NUCLEOTIDE SEQUENCE</scope>
    <source>
        <strain evidence="2">CHK186-1790</strain>
    </source>
</reference>
<evidence type="ECO:0000313" key="2">
    <source>
        <dbReference type="EMBL" id="HJC41892.1"/>
    </source>
</evidence>
<name>A0A9D2T0G3_9FIRM</name>
<feature type="compositionally biased region" description="Low complexity" evidence="1">
    <location>
        <begin position="86"/>
        <end position="100"/>
    </location>
</feature>